<evidence type="ECO:0000313" key="1">
    <source>
        <dbReference type="EMBL" id="GAQ90454.1"/>
    </source>
</evidence>
<dbReference type="EMBL" id="DF237590">
    <property type="protein sequence ID" value="GAQ90454.1"/>
    <property type="molecule type" value="Genomic_DNA"/>
</dbReference>
<gene>
    <name evidence="1" type="ORF">KFL_006410030</name>
</gene>
<reference evidence="1 2" key="1">
    <citation type="journal article" date="2014" name="Nat. Commun.">
        <title>Klebsormidium flaccidum genome reveals primary factors for plant terrestrial adaptation.</title>
        <authorList>
            <person name="Hori K."/>
            <person name="Maruyama F."/>
            <person name="Fujisawa T."/>
            <person name="Togashi T."/>
            <person name="Yamamoto N."/>
            <person name="Seo M."/>
            <person name="Sato S."/>
            <person name="Yamada T."/>
            <person name="Mori H."/>
            <person name="Tajima N."/>
            <person name="Moriyama T."/>
            <person name="Ikeuchi M."/>
            <person name="Watanabe M."/>
            <person name="Wada H."/>
            <person name="Kobayashi K."/>
            <person name="Saito M."/>
            <person name="Masuda T."/>
            <person name="Sasaki-Sekimoto Y."/>
            <person name="Mashiguchi K."/>
            <person name="Awai K."/>
            <person name="Shimojima M."/>
            <person name="Masuda S."/>
            <person name="Iwai M."/>
            <person name="Nobusawa T."/>
            <person name="Narise T."/>
            <person name="Kondo S."/>
            <person name="Saito H."/>
            <person name="Sato R."/>
            <person name="Murakawa M."/>
            <person name="Ihara Y."/>
            <person name="Oshima-Yamada Y."/>
            <person name="Ohtaka K."/>
            <person name="Satoh M."/>
            <person name="Sonobe K."/>
            <person name="Ishii M."/>
            <person name="Ohtani R."/>
            <person name="Kanamori-Sato M."/>
            <person name="Honoki R."/>
            <person name="Miyazaki D."/>
            <person name="Mochizuki H."/>
            <person name="Umetsu J."/>
            <person name="Higashi K."/>
            <person name="Shibata D."/>
            <person name="Kamiya Y."/>
            <person name="Sato N."/>
            <person name="Nakamura Y."/>
            <person name="Tabata S."/>
            <person name="Ida S."/>
            <person name="Kurokawa K."/>
            <person name="Ohta H."/>
        </authorList>
    </citation>
    <scope>NUCLEOTIDE SEQUENCE [LARGE SCALE GENOMIC DNA]</scope>
    <source>
        <strain evidence="1 2">NIES-2285</strain>
    </source>
</reference>
<sequence>MYAPHAVEERLAMGTLEALRHREYVEGSDDDYATSGLTSADCAFNRFGEVPADLDNLEATFRTLSVRRRLMEERFQLRDASAECRWHCCQCFYQLRLQLLAKGVFVGKNSVRFR</sequence>
<dbReference type="OrthoDB" id="2012132at2759"/>
<dbReference type="AlphaFoldDB" id="A0A1Y1II28"/>
<organism evidence="1 2">
    <name type="scientific">Klebsormidium nitens</name>
    <name type="common">Green alga</name>
    <name type="synonym">Ulothrix nitens</name>
    <dbReference type="NCBI Taxonomy" id="105231"/>
    <lineage>
        <taxon>Eukaryota</taxon>
        <taxon>Viridiplantae</taxon>
        <taxon>Streptophyta</taxon>
        <taxon>Klebsormidiophyceae</taxon>
        <taxon>Klebsormidiales</taxon>
        <taxon>Klebsormidiaceae</taxon>
        <taxon>Klebsormidium</taxon>
    </lineage>
</organism>
<evidence type="ECO:0000313" key="2">
    <source>
        <dbReference type="Proteomes" id="UP000054558"/>
    </source>
</evidence>
<proteinExistence type="predicted"/>
<keyword evidence="2" id="KW-1185">Reference proteome</keyword>
<protein>
    <submittedName>
        <fullName evidence="1">Uncharacterized protein</fullName>
    </submittedName>
</protein>
<accession>A0A1Y1II28</accession>
<name>A0A1Y1II28_KLENI</name>
<dbReference type="Proteomes" id="UP000054558">
    <property type="component" value="Unassembled WGS sequence"/>
</dbReference>